<reference evidence="2" key="2">
    <citation type="submission" date="2022-06" db="UniProtKB">
        <authorList>
            <consortium name="EnsemblMetazoa"/>
        </authorList>
    </citation>
    <scope>IDENTIFICATION</scope>
</reference>
<evidence type="ECO:0000313" key="2">
    <source>
        <dbReference type="EnsemblMetazoa" id="OVOC4913.1"/>
    </source>
</evidence>
<organism evidence="2 3">
    <name type="scientific">Onchocerca volvulus</name>
    <dbReference type="NCBI Taxonomy" id="6282"/>
    <lineage>
        <taxon>Eukaryota</taxon>
        <taxon>Metazoa</taxon>
        <taxon>Ecdysozoa</taxon>
        <taxon>Nematoda</taxon>
        <taxon>Chromadorea</taxon>
        <taxon>Rhabditida</taxon>
        <taxon>Spirurina</taxon>
        <taxon>Spiruromorpha</taxon>
        <taxon>Filarioidea</taxon>
        <taxon>Onchocercidae</taxon>
        <taxon>Onchocerca</taxon>
    </lineage>
</organism>
<sequence length="231" mass="26440">MGECKTGGWHIDRMHWWGCFRFRNSVMTVVIGTSESLEVPDNLLYRKYQIGSEYMSNQNLNSRERKRNDLDDVFGLLRLRLMDAVYDEVNSCGETVAKVLDDVLPENERSLVAAPDGDSVEDDSESLSDQSDDCNYAIDPEAAVAIKECEEVLTETDWRNCKKDLQKFPKESKLSHEEFEHSKGAANKENIESVIQKLLMEAARVVIKMLENEEIVESTACDDKVFQHCCW</sequence>
<dbReference type="EnsemblMetazoa" id="OVOC4913.1">
    <property type="protein sequence ID" value="OVOC4913.1"/>
    <property type="gene ID" value="WBGene00241722"/>
</dbReference>
<protein>
    <submittedName>
        <fullName evidence="2">Uncharacterized protein</fullName>
    </submittedName>
</protein>
<name>A0A8R1TU35_ONCVO</name>
<evidence type="ECO:0000313" key="3">
    <source>
        <dbReference type="Proteomes" id="UP000024404"/>
    </source>
</evidence>
<evidence type="ECO:0000256" key="1">
    <source>
        <dbReference type="SAM" id="MobiDB-lite"/>
    </source>
</evidence>
<accession>A0A8R1TU35</accession>
<dbReference type="EMBL" id="CMVM020000146">
    <property type="status" value="NOT_ANNOTATED_CDS"/>
    <property type="molecule type" value="Genomic_DNA"/>
</dbReference>
<feature type="compositionally biased region" description="Acidic residues" evidence="1">
    <location>
        <begin position="118"/>
        <end position="132"/>
    </location>
</feature>
<feature type="region of interest" description="Disordered" evidence="1">
    <location>
        <begin position="111"/>
        <end position="132"/>
    </location>
</feature>
<dbReference type="OMA" id="ETAWESC"/>
<proteinExistence type="predicted"/>
<dbReference type="Proteomes" id="UP000024404">
    <property type="component" value="Unassembled WGS sequence"/>
</dbReference>
<reference evidence="3" key="1">
    <citation type="submission" date="2013-10" db="EMBL/GenBank/DDBJ databases">
        <title>Genome sequencing of Onchocerca volvulus.</title>
        <authorList>
            <person name="Cotton J."/>
            <person name="Tsai J."/>
            <person name="Stanley E."/>
            <person name="Tracey A."/>
            <person name="Holroyd N."/>
            <person name="Lustigman S."/>
            <person name="Berriman M."/>
        </authorList>
    </citation>
    <scope>NUCLEOTIDE SEQUENCE</scope>
</reference>
<keyword evidence="3" id="KW-1185">Reference proteome</keyword>
<dbReference type="AlphaFoldDB" id="A0A8R1TU35"/>